<gene>
    <name evidence="2" type="ORF">HMPREF1162_1880</name>
</gene>
<reference evidence="2 3" key="1">
    <citation type="submission" date="2011-07" db="EMBL/GenBank/DDBJ databases">
        <title>Genome Sequence of Propionibacterium acnes SK182B-JCVI.</title>
        <authorList>
            <person name="Durkin A.S."/>
            <person name="Madupu R."/>
            <person name="Hostetler J."/>
            <person name="Radune D."/>
            <person name="Torralba M."/>
            <person name="Methe B."/>
            <person name="Sutton G."/>
            <person name="Strausberg R.L."/>
            <person name="Nelson K.E."/>
        </authorList>
    </citation>
    <scope>NUCLEOTIDE SEQUENCE [LARGE SCALE GENOMIC DNA]</scope>
    <source>
        <strain evidence="2 3">SK182B-JCVI</strain>
    </source>
</reference>
<name>F9NWE6_9ACTN</name>
<proteinExistence type="predicted"/>
<protein>
    <submittedName>
        <fullName evidence="2">Conserved domain protein</fullName>
    </submittedName>
</protein>
<comment type="caution">
    <text evidence="2">The sequence shown here is derived from an EMBL/GenBank/DDBJ whole genome shotgun (WGS) entry which is preliminary data.</text>
</comment>
<sequence length="61" mass="6367">MVGRRTYALGTTTRSIVSQRGMTEDGPTAGRYHPAAGPEPRVSAEHEKTGVSPGFGPQPAS</sequence>
<evidence type="ECO:0000313" key="2">
    <source>
        <dbReference type="EMBL" id="EGR96773.1"/>
    </source>
</evidence>
<accession>F9NWE6</accession>
<organism evidence="2 3">
    <name type="scientific">[Propionibacterium] namnetense SK182B-JCVI</name>
    <dbReference type="NCBI Taxonomy" id="1051006"/>
    <lineage>
        <taxon>Bacteria</taxon>
        <taxon>Bacillati</taxon>
        <taxon>Actinomycetota</taxon>
        <taxon>Actinomycetes</taxon>
        <taxon>Propionibacteriales</taxon>
        <taxon>Propionibacteriaceae</taxon>
        <taxon>Cutibacterium</taxon>
    </lineage>
</organism>
<evidence type="ECO:0000256" key="1">
    <source>
        <dbReference type="SAM" id="MobiDB-lite"/>
    </source>
</evidence>
<feature type="region of interest" description="Disordered" evidence="1">
    <location>
        <begin position="17"/>
        <end position="61"/>
    </location>
</feature>
<dbReference type="Proteomes" id="UP000007832">
    <property type="component" value="Unassembled WGS sequence"/>
</dbReference>
<evidence type="ECO:0000313" key="3">
    <source>
        <dbReference type="Proteomes" id="UP000007832"/>
    </source>
</evidence>
<dbReference type="AlphaFoldDB" id="F9NWE6"/>
<dbReference type="EMBL" id="AFUN01000034">
    <property type="protein sequence ID" value="EGR96773.1"/>
    <property type="molecule type" value="Genomic_DNA"/>
</dbReference>